<dbReference type="PANTHER" id="PTHR33795:SF1">
    <property type="entry name" value="INSERTION ELEMENT IS150 PROTEIN INSJ"/>
    <property type="match status" value="1"/>
</dbReference>
<name>A0A3S0PD21_9BACT</name>
<organism evidence="3 4">
    <name type="scientific">Prevotella koreensis</name>
    <dbReference type="NCBI Taxonomy" id="2490854"/>
    <lineage>
        <taxon>Bacteria</taxon>
        <taxon>Pseudomonadati</taxon>
        <taxon>Bacteroidota</taxon>
        <taxon>Bacteroidia</taxon>
        <taxon>Bacteroidales</taxon>
        <taxon>Prevotellaceae</taxon>
        <taxon>Prevotella</taxon>
    </lineage>
</organism>
<keyword evidence="4" id="KW-1185">Reference proteome</keyword>
<dbReference type="RefSeq" id="WP_126677679.1">
    <property type="nucleotide sequence ID" value="NZ_RYYU01000001.1"/>
</dbReference>
<evidence type="ECO:0000313" key="2">
    <source>
        <dbReference type="EMBL" id="RUL58581.1"/>
    </source>
</evidence>
<dbReference type="PANTHER" id="PTHR33795">
    <property type="entry name" value="INSERTION ELEMENT IS150 PROTEIN INSJ"/>
    <property type="match status" value="1"/>
</dbReference>
<evidence type="ECO:0000256" key="1">
    <source>
        <dbReference type="SAM" id="MobiDB-lite"/>
    </source>
</evidence>
<evidence type="ECO:0000313" key="3">
    <source>
        <dbReference type="EMBL" id="RUL59872.1"/>
    </source>
</evidence>
<feature type="compositionally biased region" description="Basic and acidic residues" evidence="1">
    <location>
        <begin position="117"/>
        <end position="136"/>
    </location>
</feature>
<dbReference type="AlphaFoldDB" id="A0A3S0PD21"/>
<dbReference type="OrthoDB" id="1085711at2"/>
<accession>A0A3S0PD21</accession>
<dbReference type="Proteomes" id="UP000278983">
    <property type="component" value="Unassembled WGS sequence"/>
</dbReference>
<comment type="caution">
    <text evidence="3">The sequence shown here is derived from an EMBL/GenBank/DDBJ whole genome shotgun (WGS) entry which is preliminary data.</text>
</comment>
<evidence type="ECO:0000313" key="4">
    <source>
        <dbReference type="Proteomes" id="UP000278983"/>
    </source>
</evidence>
<dbReference type="Gene3D" id="1.10.10.10">
    <property type="entry name" value="Winged helix-like DNA-binding domain superfamily/Winged helix DNA-binding domain"/>
    <property type="match status" value="1"/>
</dbReference>
<sequence length="174" mass="21037">MYRHHSLEEKKEIIRLHESGSSMCELMKCFHVRDHYLYILFGRYEKYGMDGLEKFKERKVTNELKRSVIEEYEKDCLPLWRICVEYDVSFASVCRWVRQYKHGGYEELLRHGYRGRPSKDMGRPKKKEPETELEKLQTRVRRLEAENALLKKAKALMEEEESWQRGSGHRPSRH</sequence>
<dbReference type="EMBL" id="RYYU01000001">
    <property type="protein sequence ID" value="RUL59872.1"/>
    <property type="molecule type" value="Genomic_DNA"/>
</dbReference>
<dbReference type="InterPro" id="IPR036388">
    <property type="entry name" value="WH-like_DNA-bd_sf"/>
</dbReference>
<dbReference type="EMBL" id="RYYU01000001">
    <property type="protein sequence ID" value="RUL58581.1"/>
    <property type="molecule type" value="Genomic_DNA"/>
</dbReference>
<dbReference type="InterPro" id="IPR009057">
    <property type="entry name" value="Homeodomain-like_sf"/>
</dbReference>
<dbReference type="InterPro" id="IPR052057">
    <property type="entry name" value="IS150/IS1296_orfA-like"/>
</dbReference>
<feature type="region of interest" description="Disordered" evidence="1">
    <location>
        <begin position="115"/>
        <end position="136"/>
    </location>
</feature>
<proteinExistence type="predicted"/>
<gene>
    <name evidence="2" type="ORF">EHV08_01560</name>
    <name evidence="3" type="ORF">EHV08_08980</name>
</gene>
<dbReference type="SUPFAM" id="SSF46689">
    <property type="entry name" value="Homeodomain-like"/>
    <property type="match status" value="1"/>
</dbReference>
<protein>
    <submittedName>
        <fullName evidence="3">Transposase</fullName>
    </submittedName>
</protein>
<reference evidence="3 4" key="1">
    <citation type="submission" date="2018-12" db="EMBL/GenBank/DDBJ databases">
        <title>Genome sequencing of Prevotella sp. KCOM 3155 (= JS262).</title>
        <authorList>
            <person name="Kook J.-K."/>
            <person name="Park S.-N."/>
            <person name="Lim Y.K."/>
        </authorList>
    </citation>
    <scope>NUCLEOTIDE SEQUENCE [LARGE SCALE GENOMIC DNA]</scope>
    <source>
        <strain evidence="3 4">KCOM 3155</strain>
    </source>
</reference>